<evidence type="ECO:0000313" key="2">
    <source>
        <dbReference type="Proteomes" id="UP000191110"/>
    </source>
</evidence>
<dbReference type="RefSeq" id="WP_078482199.1">
    <property type="nucleotide sequence ID" value="NZ_MPRL01000002.1"/>
</dbReference>
<evidence type="ECO:0008006" key="3">
    <source>
        <dbReference type="Google" id="ProtNLM"/>
    </source>
</evidence>
<accession>A0A1T2LAZ1</accession>
<sequence>MSRHSPKFSFKNIRLRLKALLIPDSLYLKHQYKKTFSKVAQLNPPETINEFILQRKLYDRNPRYTECSDKYRVRSWVEKVAGEDCLVPLLAVSDDVDEINYASLPEPFVIKVNHGCGQNMIVREKSEVDWLSAKRQLKGWMRNSHYLNTREWQYKNIQPMVVVEALLSEGGELPKDYKLHCFNGVVRYIAVVHDREHKASVSFYDPQWNYLFIEWGRYEMGPKEKRPETLDEMVGLAQKLSQEFDYVRVDLYSVAGQVYFGELTFTPLNGLSKFNPEKYDRIFAQALESSGSSV</sequence>
<dbReference type="InterPro" id="IPR029465">
    <property type="entry name" value="ATPgrasp_TupA"/>
</dbReference>
<dbReference type="SUPFAM" id="SSF56059">
    <property type="entry name" value="Glutathione synthetase ATP-binding domain-like"/>
    <property type="match status" value="1"/>
</dbReference>
<organism evidence="1 2">
    <name type="scientific">Solemya pervernicosa gill symbiont</name>
    <dbReference type="NCBI Taxonomy" id="642797"/>
    <lineage>
        <taxon>Bacteria</taxon>
        <taxon>Pseudomonadati</taxon>
        <taxon>Pseudomonadota</taxon>
        <taxon>Gammaproteobacteria</taxon>
        <taxon>sulfur-oxidizing symbionts</taxon>
    </lineage>
</organism>
<name>A0A1T2LAZ1_9GAMM</name>
<protein>
    <recommendedName>
        <fullName evidence="3">Glycosyl transferase</fullName>
    </recommendedName>
</protein>
<dbReference type="Pfam" id="PF14305">
    <property type="entry name" value="ATPgrasp_TupA"/>
    <property type="match status" value="1"/>
</dbReference>
<comment type="caution">
    <text evidence="1">The sequence shown here is derived from an EMBL/GenBank/DDBJ whole genome shotgun (WGS) entry which is preliminary data.</text>
</comment>
<dbReference type="OrthoDB" id="9791827at2"/>
<gene>
    <name evidence="1" type="ORF">BOW53_00915</name>
</gene>
<dbReference type="Proteomes" id="UP000191110">
    <property type="component" value="Unassembled WGS sequence"/>
</dbReference>
<dbReference type="AlphaFoldDB" id="A0A1T2LAZ1"/>
<proteinExistence type="predicted"/>
<dbReference type="EMBL" id="MPRL01000002">
    <property type="protein sequence ID" value="OOZ42172.1"/>
    <property type="molecule type" value="Genomic_DNA"/>
</dbReference>
<evidence type="ECO:0000313" key="1">
    <source>
        <dbReference type="EMBL" id="OOZ42172.1"/>
    </source>
</evidence>
<reference evidence="1 2" key="1">
    <citation type="submission" date="2016-11" db="EMBL/GenBank/DDBJ databases">
        <title>Mixed transmission modes and dynamic genome evolution in an obligate animal-bacterial symbiosis.</title>
        <authorList>
            <person name="Russell S.L."/>
            <person name="Corbett-Detig R.B."/>
            <person name="Cavanaugh C.M."/>
        </authorList>
    </citation>
    <scope>NUCLEOTIDE SEQUENCE [LARGE SCALE GENOMIC DNA]</scope>
    <source>
        <strain evidence="1">Sveles-Q1</strain>
    </source>
</reference>
<keyword evidence="2" id="KW-1185">Reference proteome</keyword>